<feature type="region of interest" description="Disordered" evidence="1">
    <location>
        <begin position="1"/>
        <end position="307"/>
    </location>
</feature>
<dbReference type="Pfam" id="PF10295">
    <property type="entry name" value="DUF2406"/>
    <property type="match status" value="1"/>
</dbReference>
<proteinExistence type="predicted"/>
<dbReference type="Proteomes" id="UP001305647">
    <property type="component" value="Unassembled WGS sequence"/>
</dbReference>
<dbReference type="PANTHER" id="PTHR28186:SF1">
    <property type="entry name" value="MEIOTICALLY UP-REGULATED GENE 9 PROTEIN"/>
    <property type="match status" value="1"/>
</dbReference>
<feature type="compositionally biased region" description="Basic and acidic residues" evidence="1">
    <location>
        <begin position="35"/>
        <end position="51"/>
    </location>
</feature>
<dbReference type="PANTHER" id="PTHR28186">
    <property type="entry name" value="MEIOTICALLY UP-REGULATED GENE 9 PROTEIN"/>
    <property type="match status" value="1"/>
</dbReference>
<dbReference type="AlphaFoldDB" id="A0AAN6Q8W2"/>
<feature type="compositionally biased region" description="Polar residues" evidence="1">
    <location>
        <begin position="222"/>
        <end position="246"/>
    </location>
</feature>
<evidence type="ECO:0000313" key="3">
    <source>
        <dbReference type="Proteomes" id="UP001305647"/>
    </source>
</evidence>
<keyword evidence="3" id="KW-1185">Reference proteome</keyword>
<comment type="caution">
    <text evidence="2">The sequence shown here is derived from an EMBL/GenBank/DDBJ whole genome shotgun (WGS) entry which is preliminary data.</text>
</comment>
<organism evidence="2 3">
    <name type="scientific">Parathielavia hyrcaniae</name>
    <dbReference type="NCBI Taxonomy" id="113614"/>
    <lineage>
        <taxon>Eukaryota</taxon>
        <taxon>Fungi</taxon>
        <taxon>Dikarya</taxon>
        <taxon>Ascomycota</taxon>
        <taxon>Pezizomycotina</taxon>
        <taxon>Sordariomycetes</taxon>
        <taxon>Sordariomycetidae</taxon>
        <taxon>Sordariales</taxon>
        <taxon>Chaetomiaceae</taxon>
        <taxon>Parathielavia</taxon>
    </lineage>
</organism>
<accession>A0AAN6Q8W2</accession>
<evidence type="ECO:0000313" key="2">
    <source>
        <dbReference type="EMBL" id="KAK4105803.1"/>
    </source>
</evidence>
<feature type="compositionally biased region" description="Low complexity" evidence="1">
    <location>
        <begin position="110"/>
        <end position="123"/>
    </location>
</feature>
<sequence length="307" mass="32800">MQEAEPSEVAAAGQSSLAPLRSIQHKDAFGNPIADPDRSNPTRSRWERPLDTIRSFEAAIDGAHNNRGSIIRPDGNGGRAGHESYYGTRPPSTMYASRADGSVPDLRSAGMGQRDGYYDQQQYGYGGNGPPQPSGRRGLPRVPAEPQYGPSYRQQNPQDYLIPPNHRSYETVTTASGSGSSAEPAGYQTDPTGSDNSSIEPGQHAPRRQPEPSNDYGIGFGQSPSYQPPSSVGVQNPGATGSNYSLGGQPAYGAPNRGGIAAPPAVPQKDAASVNRKQISTNQGQEVRPAQPDKRKSWLARRFSKRS</sequence>
<reference evidence="2" key="2">
    <citation type="submission" date="2023-05" db="EMBL/GenBank/DDBJ databases">
        <authorList>
            <consortium name="Lawrence Berkeley National Laboratory"/>
            <person name="Steindorff A."/>
            <person name="Hensen N."/>
            <person name="Bonometti L."/>
            <person name="Westerberg I."/>
            <person name="Brannstrom I.O."/>
            <person name="Guillou S."/>
            <person name="Cros-Aarteil S."/>
            <person name="Calhoun S."/>
            <person name="Haridas S."/>
            <person name="Kuo A."/>
            <person name="Mondo S."/>
            <person name="Pangilinan J."/>
            <person name="Riley R."/>
            <person name="Labutti K."/>
            <person name="Andreopoulos B."/>
            <person name="Lipzen A."/>
            <person name="Chen C."/>
            <person name="Yanf M."/>
            <person name="Daum C."/>
            <person name="Ng V."/>
            <person name="Clum A."/>
            <person name="Ohm R."/>
            <person name="Martin F."/>
            <person name="Silar P."/>
            <person name="Natvig D."/>
            <person name="Lalanne C."/>
            <person name="Gautier V."/>
            <person name="Ament-Velasquez S.L."/>
            <person name="Kruys A."/>
            <person name="Hutchinson M.I."/>
            <person name="Powell A.J."/>
            <person name="Barry K."/>
            <person name="Miller A.N."/>
            <person name="Grigoriev I.V."/>
            <person name="Debuchy R."/>
            <person name="Gladieux P."/>
            <person name="Thoren M.H."/>
            <person name="Johannesson H."/>
        </authorList>
    </citation>
    <scope>NUCLEOTIDE SEQUENCE</scope>
    <source>
        <strain evidence="2">CBS 757.83</strain>
    </source>
</reference>
<reference evidence="2" key="1">
    <citation type="journal article" date="2023" name="Mol. Phylogenet. Evol.">
        <title>Genome-scale phylogeny and comparative genomics of the fungal order Sordariales.</title>
        <authorList>
            <person name="Hensen N."/>
            <person name="Bonometti L."/>
            <person name="Westerberg I."/>
            <person name="Brannstrom I.O."/>
            <person name="Guillou S."/>
            <person name="Cros-Aarteil S."/>
            <person name="Calhoun S."/>
            <person name="Haridas S."/>
            <person name="Kuo A."/>
            <person name="Mondo S."/>
            <person name="Pangilinan J."/>
            <person name="Riley R."/>
            <person name="LaButti K."/>
            <person name="Andreopoulos B."/>
            <person name="Lipzen A."/>
            <person name="Chen C."/>
            <person name="Yan M."/>
            <person name="Daum C."/>
            <person name="Ng V."/>
            <person name="Clum A."/>
            <person name="Steindorff A."/>
            <person name="Ohm R.A."/>
            <person name="Martin F."/>
            <person name="Silar P."/>
            <person name="Natvig D.O."/>
            <person name="Lalanne C."/>
            <person name="Gautier V."/>
            <person name="Ament-Velasquez S.L."/>
            <person name="Kruys A."/>
            <person name="Hutchinson M.I."/>
            <person name="Powell A.J."/>
            <person name="Barry K."/>
            <person name="Miller A.N."/>
            <person name="Grigoriev I.V."/>
            <person name="Debuchy R."/>
            <person name="Gladieux P."/>
            <person name="Hiltunen Thoren M."/>
            <person name="Johannesson H."/>
        </authorList>
    </citation>
    <scope>NUCLEOTIDE SEQUENCE</scope>
    <source>
        <strain evidence="2">CBS 757.83</strain>
    </source>
</reference>
<name>A0AAN6Q8W2_9PEZI</name>
<feature type="compositionally biased region" description="Polar residues" evidence="1">
    <location>
        <begin position="275"/>
        <end position="285"/>
    </location>
</feature>
<feature type="compositionally biased region" description="Basic residues" evidence="1">
    <location>
        <begin position="297"/>
        <end position="307"/>
    </location>
</feature>
<gene>
    <name evidence="2" type="ORF">N658DRAFT_513170</name>
</gene>
<dbReference type="InterPro" id="IPR018809">
    <property type="entry name" value="DUF2406"/>
</dbReference>
<protein>
    <submittedName>
        <fullName evidence="2">Uncharacterized protein</fullName>
    </submittedName>
</protein>
<evidence type="ECO:0000256" key="1">
    <source>
        <dbReference type="SAM" id="MobiDB-lite"/>
    </source>
</evidence>
<dbReference type="EMBL" id="MU863625">
    <property type="protein sequence ID" value="KAK4105803.1"/>
    <property type="molecule type" value="Genomic_DNA"/>
</dbReference>
<feature type="compositionally biased region" description="Polar residues" evidence="1">
    <location>
        <begin position="189"/>
        <end position="200"/>
    </location>
</feature>
<feature type="compositionally biased region" description="Low complexity" evidence="1">
    <location>
        <begin position="173"/>
        <end position="182"/>
    </location>
</feature>